<keyword evidence="3 5" id="KW-0808">Transferase</keyword>
<dbReference type="Pfam" id="PF00535">
    <property type="entry name" value="Glycos_transf_2"/>
    <property type="match status" value="1"/>
</dbReference>
<sequence>MKLLSIAVPCYNSQDYMEHCVNSLLPGGDDVEILIVNDGSKDDTADIANRLETEHPGIVRAIHQENAGHGGAVNTGLAHATGLFFKVVDSDDWVDLEAYKKILSFLKTAVMEDRLPDLLLSNYVYEKQGAAHKKIMQYRKYFPTDTYFTWDDVKPLPPTIYILMHSVIYRTAVLRRSGLELPKNTFYVDNLFVFQPMPYVKTLYYIDADFYRYFIGREDQSVNESVMISRLDQQFRVTRLMIDCLEKSGPLFKSRTLCKNMCSYMNIILSISSIMAIKSGTEEHLREKEALWQELKDMNPSLYRKFRYRTLLGITMNLPGKIGRKCSVLAYNVTQKIYGFN</sequence>
<dbReference type="SUPFAM" id="SSF53448">
    <property type="entry name" value="Nucleotide-diphospho-sugar transferases"/>
    <property type="match status" value="1"/>
</dbReference>
<evidence type="ECO:0000256" key="3">
    <source>
        <dbReference type="ARBA" id="ARBA00022679"/>
    </source>
</evidence>
<dbReference type="CDD" id="cd00761">
    <property type="entry name" value="Glyco_tranf_GTA_type"/>
    <property type="match status" value="1"/>
</dbReference>
<gene>
    <name evidence="5" type="ORF">H9Q78_12470</name>
</gene>
<name>A0A7G9G360_9FIRM</name>
<dbReference type="RefSeq" id="WP_249302069.1">
    <property type="nucleotide sequence ID" value="NZ_CP060634.1"/>
</dbReference>
<dbReference type="EMBL" id="CP060634">
    <property type="protein sequence ID" value="QNM05242.1"/>
    <property type="molecule type" value="Genomic_DNA"/>
</dbReference>
<evidence type="ECO:0000259" key="4">
    <source>
        <dbReference type="Pfam" id="PF00535"/>
    </source>
</evidence>
<reference evidence="5 6" key="1">
    <citation type="submission" date="2020-08" db="EMBL/GenBank/DDBJ databases">
        <authorList>
            <person name="Liu C."/>
            <person name="Sun Q."/>
        </authorList>
    </citation>
    <scope>NUCLEOTIDE SEQUENCE [LARGE SCALE GENOMIC DNA]</scope>
    <source>
        <strain evidence="5 6">NSJ-38</strain>
    </source>
</reference>
<protein>
    <submittedName>
        <fullName evidence="5">Glycosyltransferase</fullName>
    </submittedName>
</protein>
<dbReference type="InterPro" id="IPR029044">
    <property type="entry name" value="Nucleotide-diphossugar_trans"/>
</dbReference>
<dbReference type="AlphaFoldDB" id="A0A7G9G360"/>
<dbReference type="Gene3D" id="3.90.550.10">
    <property type="entry name" value="Spore Coat Polysaccharide Biosynthesis Protein SpsA, Chain A"/>
    <property type="match status" value="1"/>
</dbReference>
<evidence type="ECO:0000313" key="5">
    <source>
        <dbReference type="EMBL" id="QNM05242.1"/>
    </source>
</evidence>
<dbReference type="Proteomes" id="UP000515823">
    <property type="component" value="Chromosome"/>
</dbReference>
<proteinExistence type="inferred from homology"/>
<comment type="similarity">
    <text evidence="1">Belongs to the glycosyltransferase 2 family.</text>
</comment>
<dbReference type="GO" id="GO:0016757">
    <property type="term" value="F:glycosyltransferase activity"/>
    <property type="evidence" value="ECO:0007669"/>
    <property type="project" value="UniProtKB-KW"/>
</dbReference>
<feature type="domain" description="Glycosyltransferase 2-like" evidence="4">
    <location>
        <begin position="5"/>
        <end position="108"/>
    </location>
</feature>
<organism evidence="5 6">
    <name type="scientific">Qiania dongpingensis</name>
    <dbReference type="NCBI Taxonomy" id="2763669"/>
    <lineage>
        <taxon>Bacteria</taxon>
        <taxon>Bacillati</taxon>
        <taxon>Bacillota</taxon>
        <taxon>Clostridia</taxon>
        <taxon>Lachnospirales</taxon>
        <taxon>Lachnospiraceae</taxon>
        <taxon>Qiania</taxon>
    </lineage>
</organism>
<keyword evidence="2" id="KW-0328">Glycosyltransferase</keyword>
<dbReference type="KEGG" id="qdo:H9Q78_12470"/>
<keyword evidence="6" id="KW-1185">Reference proteome</keyword>
<evidence type="ECO:0000256" key="2">
    <source>
        <dbReference type="ARBA" id="ARBA00022676"/>
    </source>
</evidence>
<dbReference type="PANTHER" id="PTHR43630">
    <property type="entry name" value="POLY-BETA-1,6-N-ACETYL-D-GLUCOSAMINE SYNTHASE"/>
    <property type="match status" value="1"/>
</dbReference>
<evidence type="ECO:0000313" key="6">
    <source>
        <dbReference type="Proteomes" id="UP000515823"/>
    </source>
</evidence>
<evidence type="ECO:0000256" key="1">
    <source>
        <dbReference type="ARBA" id="ARBA00006739"/>
    </source>
</evidence>
<dbReference type="PANTHER" id="PTHR43630:SF1">
    <property type="entry name" value="POLY-BETA-1,6-N-ACETYL-D-GLUCOSAMINE SYNTHASE"/>
    <property type="match status" value="1"/>
</dbReference>
<accession>A0A7G9G360</accession>
<dbReference type="InterPro" id="IPR001173">
    <property type="entry name" value="Glyco_trans_2-like"/>
</dbReference>